<gene>
    <name evidence="1" type="ORF">AVEN_7445_1</name>
</gene>
<protein>
    <submittedName>
        <fullName evidence="1">Uncharacterized protein</fullName>
    </submittedName>
</protein>
<dbReference type="Proteomes" id="UP000499080">
    <property type="component" value="Unassembled WGS sequence"/>
</dbReference>
<reference evidence="1 2" key="1">
    <citation type="journal article" date="2019" name="Sci. Rep.">
        <title>Orb-weaving spider Araneus ventricosus genome elucidates the spidroin gene catalogue.</title>
        <authorList>
            <person name="Kono N."/>
            <person name="Nakamura H."/>
            <person name="Ohtoshi R."/>
            <person name="Moran D.A.P."/>
            <person name="Shinohara A."/>
            <person name="Yoshida Y."/>
            <person name="Fujiwara M."/>
            <person name="Mori M."/>
            <person name="Tomita M."/>
            <person name="Arakawa K."/>
        </authorList>
    </citation>
    <scope>NUCLEOTIDE SEQUENCE [LARGE SCALE GENOMIC DNA]</scope>
</reference>
<accession>A0A4Y2I2M3</accession>
<keyword evidence="2" id="KW-1185">Reference proteome</keyword>
<dbReference type="EMBL" id="BGPR01002336">
    <property type="protein sequence ID" value="GBM71805.1"/>
    <property type="molecule type" value="Genomic_DNA"/>
</dbReference>
<proteinExistence type="predicted"/>
<evidence type="ECO:0000313" key="2">
    <source>
        <dbReference type="Proteomes" id="UP000499080"/>
    </source>
</evidence>
<name>A0A4Y2I2M3_ARAVE</name>
<comment type="caution">
    <text evidence="1">The sequence shown here is derived from an EMBL/GenBank/DDBJ whole genome shotgun (WGS) entry which is preliminary data.</text>
</comment>
<evidence type="ECO:0000313" key="1">
    <source>
        <dbReference type="EMBL" id="GBM71805.1"/>
    </source>
</evidence>
<sequence>MTGRKINTMLRPPFKFAKQIMTIGGSYHAPDVAYPRYTTGLPSYYTSSCAYAMIPRPSYKRRSAFQHRRRGVVEPELRSVTTFYYEK</sequence>
<organism evidence="1 2">
    <name type="scientific">Araneus ventricosus</name>
    <name type="common">Orbweaver spider</name>
    <name type="synonym">Epeira ventricosa</name>
    <dbReference type="NCBI Taxonomy" id="182803"/>
    <lineage>
        <taxon>Eukaryota</taxon>
        <taxon>Metazoa</taxon>
        <taxon>Ecdysozoa</taxon>
        <taxon>Arthropoda</taxon>
        <taxon>Chelicerata</taxon>
        <taxon>Arachnida</taxon>
        <taxon>Araneae</taxon>
        <taxon>Araneomorphae</taxon>
        <taxon>Entelegynae</taxon>
        <taxon>Araneoidea</taxon>
        <taxon>Araneidae</taxon>
        <taxon>Araneus</taxon>
    </lineage>
</organism>
<dbReference type="AlphaFoldDB" id="A0A4Y2I2M3"/>